<evidence type="ECO:0000313" key="3">
    <source>
        <dbReference type="Proteomes" id="UP000006813"/>
    </source>
</evidence>
<gene>
    <name evidence="2" type="ORF">GW7_03660</name>
</gene>
<dbReference type="Proteomes" id="UP000006813">
    <property type="component" value="Unassembled WGS sequence"/>
</dbReference>
<dbReference type="AlphaFoldDB" id="G5B1J9"/>
<protein>
    <submittedName>
        <fullName evidence="2">Uncharacterized protein</fullName>
    </submittedName>
</protein>
<dbReference type="EMBL" id="JH167942">
    <property type="protein sequence ID" value="EHB03160.1"/>
    <property type="molecule type" value="Genomic_DNA"/>
</dbReference>
<keyword evidence="1" id="KW-0472">Membrane</keyword>
<evidence type="ECO:0000256" key="1">
    <source>
        <dbReference type="SAM" id="Phobius"/>
    </source>
</evidence>
<evidence type="ECO:0000313" key="2">
    <source>
        <dbReference type="EMBL" id="EHB03160.1"/>
    </source>
</evidence>
<proteinExistence type="predicted"/>
<dbReference type="InParanoid" id="G5B1J9"/>
<accession>G5B1J9</accession>
<keyword evidence="1" id="KW-1133">Transmembrane helix</keyword>
<reference evidence="2 3" key="1">
    <citation type="journal article" date="2011" name="Nature">
        <title>Genome sequencing reveals insights into physiology and longevity of the naked mole rat.</title>
        <authorList>
            <person name="Kim E.B."/>
            <person name="Fang X."/>
            <person name="Fushan A.A."/>
            <person name="Huang Z."/>
            <person name="Lobanov A.V."/>
            <person name="Han L."/>
            <person name="Marino S.M."/>
            <person name="Sun X."/>
            <person name="Turanov A.A."/>
            <person name="Yang P."/>
            <person name="Yim S.H."/>
            <person name="Zhao X."/>
            <person name="Kasaikina M.V."/>
            <person name="Stoletzki N."/>
            <person name="Peng C."/>
            <person name="Polak P."/>
            <person name="Xiong Z."/>
            <person name="Kiezun A."/>
            <person name="Zhu Y."/>
            <person name="Chen Y."/>
            <person name="Kryukov G.V."/>
            <person name="Zhang Q."/>
            <person name="Peshkin L."/>
            <person name="Yang L."/>
            <person name="Bronson R.T."/>
            <person name="Buffenstein R."/>
            <person name="Wang B."/>
            <person name="Han C."/>
            <person name="Li Q."/>
            <person name="Chen L."/>
            <person name="Zhao W."/>
            <person name="Sunyaev S.R."/>
            <person name="Park T.J."/>
            <person name="Zhang G."/>
            <person name="Wang J."/>
            <person name="Gladyshev V.N."/>
        </authorList>
    </citation>
    <scope>NUCLEOTIDE SEQUENCE [LARGE SCALE GENOMIC DNA]</scope>
</reference>
<organism evidence="2 3">
    <name type="scientific">Heterocephalus glaber</name>
    <name type="common">Naked mole rat</name>
    <dbReference type="NCBI Taxonomy" id="10181"/>
    <lineage>
        <taxon>Eukaryota</taxon>
        <taxon>Metazoa</taxon>
        <taxon>Chordata</taxon>
        <taxon>Craniata</taxon>
        <taxon>Vertebrata</taxon>
        <taxon>Euteleostomi</taxon>
        <taxon>Mammalia</taxon>
        <taxon>Eutheria</taxon>
        <taxon>Euarchontoglires</taxon>
        <taxon>Glires</taxon>
        <taxon>Rodentia</taxon>
        <taxon>Hystricomorpha</taxon>
        <taxon>Bathyergidae</taxon>
        <taxon>Heterocephalus</taxon>
    </lineage>
</organism>
<feature type="transmembrane region" description="Helical" evidence="1">
    <location>
        <begin position="37"/>
        <end position="59"/>
    </location>
</feature>
<name>G5B1J9_HETGA</name>
<sequence length="109" mass="11776">MVQGGEESVMSWFQKQLVWNTNHYGSGRGSQGLQMPIGIPIALGVLALLTLLALACNCLKEVPDAHNPMPPVPPPCWLLTLLTQPSVLPGLEIQVEALLPEMVAPSPWK</sequence>
<keyword evidence="1" id="KW-0812">Transmembrane</keyword>